<evidence type="ECO:0000256" key="1">
    <source>
        <dbReference type="SAM" id="Phobius"/>
    </source>
</evidence>
<reference evidence="3" key="1">
    <citation type="submission" date="2016-10" db="EMBL/GenBank/DDBJ databases">
        <authorList>
            <person name="Varghese N."/>
            <person name="Submissions S."/>
        </authorList>
    </citation>
    <scope>NUCLEOTIDE SEQUENCE [LARGE SCALE GENOMIC DNA]</scope>
    <source>
        <strain evidence="3">CGMCC 1.7062</strain>
    </source>
</reference>
<proteinExistence type="predicted"/>
<feature type="transmembrane region" description="Helical" evidence="1">
    <location>
        <begin position="37"/>
        <end position="61"/>
    </location>
</feature>
<evidence type="ECO:0000313" key="2">
    <source>
        <dbReference type="EMBL" id="SEG73595.1"/>
    </source>
</evidence>
<organism evidence="2 3">
    <name type="scientific">Vibrio hangzhouensis</name>
    <dbReference type="NCBI Taxonomy" id="462991"/>
    <lineage>
        <taxon>Bacteria</taxon>
        <taxon>Pseudomonadati</taxon>
        <taxon>Pseudomonadota</taxon>
        <taxon>Gammaproteobacteria</taxon>
        <taxon>Vibrionales</taxon>
        <taxon>Vibrionaceae</taxon>
        <taxon>Vibrio</taxon>
    </lineage>
</organism>
<dbReference type="Pfam" id="PF09583">
    <property type="entry name" value="Phageshock_PspG"/>
    <property type="match status" value="1"/>
</dbReference>
<dbReference type="EMBL" id="FNVG01000044">
    <property type="protein sequence ID" value="SEG73595.1"/>
    <property type="molecule type" value="Genomic_DNA"/>
</dbReference>
<dbReference type="OrthoDB" id="5894062at2"/>
<evidence type="ECO:0000313" key="3">
    <source>
        <dbReference type="Proteomes" id="UP000236721"/>
    </source>
</evidence>
<keyword evidence="1" id="KW-0812">Transmembrane</keyword>
<keyword evidence="1" id="KW-0472">Membrane</keyword>
<dbReference type="InterPro" id="IPR014318">
    <property type="entry name" value="Phageshock_PspG"/>
</dbReference>
<sequence length="69" mass="7641">MFELIFVLVFLATLVMTGVTFVTVTLAILVSFAVMFMLGMVGIVLNLLPYIVAFLIAIWLYKRLIAPAS</sequence>
<accession>A0A1H6CLP5</accession>
<dbReference type="AlphaFoldDB" id="A0A1H6CLP5"/>
<name>A0A1H6CLP5_9VIBR</name>
<dbReference type="RefSeq" id="WP_103882707.1">
    <property type="nucleotide sequence ID" value="NZ_FNVG01000044.1"/>
</dbReference>
<keyword evidence="3" id="KW-1185">Reference proteome</keyword>
<protein>
    <submittedName>
        <fullName evidence="2">Phage shock protein G</fullName>
    </submittedName>
</protein>
<gene>
    <name evidence="2" type="ORF">SAMN04488244_1446</name>
</gene>
<dbReference type="Proteomes" id="UP000236721">
    <property type="component" value="Unassembled WGS sequence"/>
</dbReference>
<keyword evidence="1" id="KW-1133">Transmembrane helix</keyword>